<accession>A0A2I0WPC6</accession>
<proteinExistence type="predicted"/>
<gene>
    <name evidence="1" type="ORF">MA16_Dca018009</name>
</gene>
<dbReference type="AlphaFoldDB" id="A0A2I0WPC6"/>
<dbReference type="EMBL" id="KZ502493">
    <property type="protein sequence ID" value="PKU77514.1"/>
    <property type="molecule type" value="Genomic_DNA"/>
</dbReference>
<name>A0A2I0WPC6_9ASPA</name>
<sequence length="77" mass="9312">MERQITVCRSSIIPTKRQFLRHFMSDEQFDTNIDVARTVHLRHFLVSIELAEEARERRERPLRGKNGVRFEMNHDIF</sequence>
<dbReference type="Proteomes" id="UP000233837">
    <property type="component" value="Unassembled WGS sequence"/>
</dbReference>
<evidence type="ECO:0000313" key="2">
    <source>
        <dbReference type="Proteomes" id="UP000233837"/>
    </source>
</evidence>
<reference evidence="1 2" key="1">
    <citation type="journal article" date="2016" name="Sci. Rep.">
        <title>The Dendrobium catenatum Lindl. genome sequence provides insights into polysaccharide synthase, floral development and adaptive evolution.</title>
        <authorList>
            <person name="Zhang G.Q."/>
            <person name="Xu Q."/>
            <person name="Bian C."/>
            <person name="Tsai W.C."/>
            <person name="Yeh C.M."/>
            <person name="Liu K.W."/>
            <person name="Yoshida K."/>
            <person name="Zhang L.S."/>
            <person name="Chang S.B."/>
            <person name="Chen F."/>
            <person name="Shi Y."/>
            <person name="Su Y.Y."/>
            <person name="Zhang Y.Q."/>
            <person name="Chen L.J."/>
            <person name="Yin Y."/>
            <person name="Lin M."/>
            <person name="Huang H."/>
            <person name="Deng H."/>
            <person name="Wang Z.W."/>
            <person name="Zhu S.L."/>
            <person name="Zhao X."/>
            <person name="Deng C."/>
            <person name="Niu S.C."/>
            <person name="Huang J."/>
            <person name="Wang M."/>
            <person name="Liu G.H."/>
            <person name="Yang H.J."/>
            <person name="Xiao X.J."/>
            <person name="Hsiao Y.Y."/>
            <person name="Wu W.L."/>
            <person name="Chen Y.Y."/>
            <person name="Mitsuda N."/>
            <person name="Ohme-Takagi M."/>
            <person name="Luo Y.B."/>
            <person name="Van de Peer Y."/>
            <person name="Liu Z.J."/>
        </authorList>
    </citation>
    <scope>NUCLEOTIDE SEQUENCE [LARGE SCALE GENOMIC DNA]</scope>
    <source>
        <tissue evidence="1">The whole plant</tissue>
    </source>
</reference>
<reference evidence="1 2" key="2">
    <citation type="journal article" date="2017" name="Nature">
        <title>The Apostasia genome and the evolution of orchids.</title>
        <authorList>
            <person name="Zhang G.Q."/>
            <person name="Liu K.W."/>
            <person name="Li Z."/>
            <person name="Lohaus R."/>
            <person name="Hsiao Y.Y."/>
            <person name="Niu S.C."/>
            <person name="Wang J.Y."/>
            <person name="Lin Y.C."/>
            <person name="Xu Q."/>
            <person name="Chen L.J."/>
            <person name="Yoshida K."/>
            <person name="Fujiwara S."/>
            <person name="Wang Z.W."/>
            <person name="Zhang Y.Q."/>
            <person name="Mitsuda N."/>
            <person name="Wang M."/>
            <person name="Liu G.H."/>
            <person name="Pecoraro L."/>
            <person name="Huang H.X."/>
            <person name="Xiao X.J."/>
            <person name="Lin M."/>
            <person name="Wu X.Y."/>
            <person name="Wu W.L."/>
            <person name="Chen Y.Y."/>
            <person name="Chang S.B."/>
            <person name="Sakamoto S."/>
            <person name="Ohme-Takagi M."/>
            <person name="Yagi M."/>
            <person name="Zeng S.J."/>
            <person name="Shen C.Y."/>
            <person name="Yeh C.M."/>
            <person name="Luo Y.B."/>
            <person name="Tsai W.C."/>
            <person name="Van de Peer Y."/>
            <person name="Liu Z.J."/>
        </authorList>
    </citation>
    <scope>NUCLEOTIDE SEQUENCE [LARGE SCALE GENOMIC DNA]</scope>
    <source>
        <tissue evidence="1">The whole plant</tissue>
    </source>
</reference>
<keyword evidence="2" id="KW-1185">Reference proteome</keyword>
<evidence type="ECO:0000313" key="1">
    <source>
        <dbReference type="EMBL" id="PKU77514.1"/>
    </source>
</evidence>
<organism evidence="1 2">
    <name type="scientific">Dendrobium catenatum</name>
    <dbReference type="NCBI Taxonomy" id="906689"/>
    <lineage>
        <taxon>Eukaryota</taxon>
        <taxon>Viridiplantae</taxon>
        <taxon>Streptophyta</taxon>
        <taxon>Embryophyta</taxon>
        <taxon>Tracheophyta</taxon>
        <taxon>Spermatophyta</taxon>
        <taxon>Magnoliopsida</taxon>
        <taxon>Liliopsida</taxon>
        <taxon>Asparagales</taxon>
        <taxon>Orchidaceae</taxon>
        <taxon>Epidendroideae</taxon>
        <taxon>Malaxideae</taxon>
        <taxon>Dendrobiinae</taxon>
        <taxon>Dendrobium</taxon>
    </lineage>
</organism>
<protein>
    <submittedName>
        <fullName evidence="1">Uncharacterized protein</fullName>
    </submittedName>
</protein>